<gene>
    <name evidence="1" type="ORF">Cboi02_000381700</name>
</gene>
<organism evidence="1 2">
    <name type="scientific">Candida boidinii</name>
    <name type="common">Yeast</name>
    <dbReference type="NCBI Taxonomy" id="5477"/>
    <lineage>
        <taxon>Eukaryota</taxon>
        <taxon>Fungi</taxon>
        <taxon>Dikarya</taxon>
        <taxon>Ascomycota</taxon>
        <taxon>Saccharomycotina</taxon>
        <taxon>Pichiomycetes</taxon>
        <taxon>Pichiales</taxon>
        <taxon>Pichiaceae</taxon>
        <taxon>Ogataea</taxon>
        <taxon>Ogataea/Candida clade</taxon>
    </lineage>
</organism>
<comment type="caution">
    <text evidence="1">The sequence shown here is derived from an EMBL/GenBank/DDBJ whole genome shotgun (WGS) entry which is preliminary data.</text>
</comment>
<reference evidence="1" key="1">
    <citation type="submission" date="2023-04" db="EMBL/GenBank/DDBJ databases">
        <title>Candida boidinii NBRC 10035.</title>
        <authorList>
            <person name="Ichikawa N."/>
            <person name="Sato H."/>
            <person name="Tonouchi N."/>
        </authorList>
    </citation>
    <scope>NUCLEOTIDE SEQUENCE</scope>
    <source>
        <strain evidence="1">NBRC 10035</strain>
    </source>
</reference>
<accession>A0A9W6WAU4</accession>
<evidence type="ECO:0000313" key="2">
    <source>
        <dbReference type="Proteomes" id="UP001165120"/>
    </source>
</evidence>
<sequence>MNTLKIRSIGLRNFSSISPILNNTNNKVPLHLQKPTKKLLGEKRKQNEILRNERNKLAKQSLKDIVSIFSPNASNDEEDEELDLKNYDPLPIIENPPSFLNLSYNKQVFIINFIEDKFKKNWKVLNKDFKRFNYWLSYGSYGPREGFPDFYKDYLYDINSKERSIPRKEIVEDNELTNLIKKQQQPTKNVKIQKPDINAPIDLPFKLPPIISNTKPKSTTIVTKLPDLDPRSFGELRLEQYKKDRKMNPYNKFILILLVLLSILNFKRDRKVNLTNIAPEYDWDNEKIENKITNEKELLSEKLLASIQSSAEKTNNNSGRKWYYLFLK</sequence>
<keyword evidence="2" id="KW-1185">Reference proteome</keyword>
<protein>
    <submittedName>
        <fullName evidence="1">Unnamed protein product</fullName>
    </submittedName>
</protein>
<proteinExistence type="predicted"/>
<dbReference type="AlphaFoldDB" id="A0A9W6WAU4"/>
<dbReference type="Proteomes" id="UP001165120">
    <property type="component" value="Unassembled WGS sequence"/>
</dbReference>
<dbReference type="EMBL" id="BSXN01001404">
    <property type="protein sequence ID" value="GME72931.1"/>
    <property type="molecule type" value="Genomic_DNA"/>
</dbReference>
<evidence type="ECO:0000313" key="1">
    <source>
        <dbReference type="EMBL" id="GME72931.1"/>
    </source>
</evidence>
<name>A0A9W6WAU4_CANBO</name>